<proteinExistence type="predicted"/>
<protein>
    <submittedName>
        <fullName evidence="1">Uncharacterized protein</fullName>
    </submittedName>
</protein>
<dbReference type="OrthoDB" id="10506557at2759"/>
<dbReference type="EMBL" id="BMAW01020490">
    <property type="protein sequence ID" value="GFT68469.1"/>
    <property type="molecule type" value="Genomic_DNA"/>
</dbReference>
<comment type="caution">
    <text evidence="1">The sequence shown here is derived from an EMBL/GenBank/DDBJ whole genome shotgun (WGS) entry which is preliminary data.</text>
</comment>
<evidence type="ECO:0000313" key="1">
    <source>
        <dbReference type="EMBL" id="GFT68469.1"/>
    </source>
</evidence>
<sequence>MEQVCQLDFKKQPQIRKIRVAGNPERNSLEHWKRSKPNVTMKEGDNCELQLGCSLSSSGMHGEKKEETGQTTIRACGLRSGEGLKVRRLELLSSAVLIIRSVWNPYGPRISRLVGNNNK</sequence>
<evidence type="ECO:0000313" key="2">
    <source>
        <dbReference type="Proteomes" id="UP000887013"/>
    </source>
</evidence>
<dbReference type="AlphaFoldDB" id="A0A8X6PK63"/>
<reference evidence="1" key="1">
    <citation type="submission" date="2020-08" db="EMBL/GenBank/DDBJ databases">
        <title>Multicomponent nature underlies the extraordinary mechanical properties of spider dragline silk.</title>
        <authorList>
            <person name="Kono N."/>
            <person name="Nakamura H."/>
            <person name="Mori M."/>
            <person name="Yoshida Y."/>
            <person name="Ohtoshi R."/>
            <person name="Malay A.D."/>
            <person name="Moran D.A.P."/>
            <person name="Tomita M."/>
            <person name="Numata K."/>
            <person name="Arakawa K."/>
        </authorList>
    </citation>
    <scope>NUCLEOTIDE SEQUENCE</scope>
</reference>
<gene>
    <name evidence="1" type="ORF">NPIL_314661</name>
</gene>
<dbReference type="Proteomes" id="UP000887013">
    <property type="component" value="Unassembled WGS sequence"/>
</dbReference>
<keyword evidence="2" id="KW-1185">Reference proteome</keyword>
<organism evidence="1 2">
    <name type="scientific">Nephila pilipes</name>
    <name type="common">Giant wood spider</name>
    <name type="synonym">Nephila maculata</name>
    <dbReference type="NCBI Taxonomy" id="299642"/>
    <lineage>
        <taxon>Eukaryota</taxon>
        <taxon>Metazoa</taxon>
        <taxon>Ecdysozoa</taxon>
        <taxon>Arthropoda</taxon>
        <taxon>Chelicerata</taxon>
        <taxon>Arachnida</taxon>
        <taxon>Araneae</taxon>
        <taxon>Araneomorphae</taxon>
        <taxon>Entelegynae</taxon>
        <taxon>Araneoidea</taxon>
        <taxon>Nephilidae</taxon>
        <taxon>Nephila</taxon>
    </lineage>
</organism>
<name>A0A8X6PK63_NEPPI</name>
<accession>A0A8X6PK63</accession>